<feature type="transmembrane region" description="Helical" evidence="1">
    <location>
        <begin position="231"/>
        <end position="249"/>
    </location>
</feature>
<dbReference type="PANTHER" id="PTHR19271:SF16">
    <property type="entry name" value="CYTOCHROME B"/>
    <property type="match status" value="1"/>
</dbReference>
<dbReference type="Pfam" id="PF00033">
    <property type="entry name" value="Cytochrome_B"/>
    <property type="match status" value="1"/>
</dbReference>
<feature type="transmembrane region" description="Helical" evidence="1">
    <location>
        <begin position="84"/>
        <end position="105"/>
    </location>
</feature>
<dbReference type="InterPro" id="IPR027387">
    <property type="entry name" value="Cytb/b6-like_sf"/>
</dbReference>
<feature type="transmembrane region" description="Helical" evidence="1">
    <location>
        <begin position="31"/>
        <end position="57"/>
    </location>
</feature>
<dbReference type="SUPFAM" id="SSF81342">
    <property type="entry name" value="Transmembrane di-heme cytochromes"/>
    <property type="match status" value="1"/>
</dbReference>
<proteinExistence type="predicted"/>
<keyword evidence="1" id="KW-0472">Membrane</keyword>
<keyword evidence="1" id="KW-0812">Transmembrane</keyword>
<keyword evidence="1" id="KW-1133">Transmembrane helix</keyword>
<dbReference type="EMBL" id="CP089291">
    <property type="protein sequence ID" value="UOF90923.1"/>
    <property type="molecule type" value="Genomic_DNA"/>
</dbReference>
<dbReference type="RefSeq" id="WP_347437618.1">
    <property type="nucleotide sequence ID" value="NZ_CP089291.1"/>
</dbReference>
<accession>A0ABY4CKI5</accession>
<dbReference type="Gene3D" id="1.20.810.10">
    <property type="entry name" value="Cytochrome Bc1 Complex, Chain C"/>
    <property type="match status" value="1"/>
</dbReference>
<evidence type="ECO:0000259" key="2">
    <source>
        <dbReference type="PROSITE" id="PS51002"/>
    </source>
</evidence>
<dbReference type="InterPro" id="IPR005797">
    <property type="entry name" value="Cyt_b/b6_N"/>
</dbReference>
<sequence length="642" mass="70453">MSKASESKSWFQERFPLSTFSYKVPKHANTFLFSLGGITLINVVVLIVTGILLAHYYDPNPQLANQSIRIFETQVRFGSLIRGLHIWAAQLVTVTLLLHLLRVLFYGSYKKPREVHWLFGVVLFVLMIGLLFTGTILKWDQEASEALSHAVALGGLLGPLGYYFSNTFAPNVSLLNKFFVLHISVLPILLAVVIVIHLFLIKTLKISPLPYEGKKEDPKENHTFVHHFYKLIGYGFATVGLLLILAILFPPELGPAPVDGIESTQPPWVFMGIFSVENWVGLPGLLWTGIIIVVLLFLVPLFDRGKTQMFKDRKYFVSIVAILVLVLGGMTANAYVTKPKQHLGMEGMNGGAQIDNATVASVLKTSQDLVKKIKADVDNKKFADAEQAAVQLDKALDPAKTVIGTNDAQLVKQLKTDDLKTLLASANPDTAKINVTLTAMQTGIQKANSLFPAGTAAVDDGIAILKKLQTAIAGKDQMAAMNQAKQLDETLDPLKATLQAKHADLVKALNTDGLSEVLKDANTDWTKASTIVTTMQKALNQTADLFVVDTLNKNLSIVNELQMAIKNKDDTMAVMKAKDLDESLDPVKDKLKEKDAKLVNDLNTDGLAEVLKAAQPDWNKANSILTTMQQALNKAKGLYSEK</sequence>
<dbReference type="PANTHER" id="PTHR19271">
    <property type="entry name" value="CYTOCHROME B"/>
    <property type="match status" value="1"/>
</dbReference>
<evidence type="ECO:0000313" key="3">
    <source>
        <dbReference type="EMBL" id="UOF90923.1"/>
    </source>
</evidence>
<reference evidence="3" key="1">
    <citation type="submission" date="2021-12" db="EMBL/GenBank/DDBJ databases">
        <title>Alicyclobacillaceae gen. nov., sp. nov., isolated from chalcocite enrichment system.</title>
        <authorList>
            <person name="Jiang Z."/>
        </authorList>
    </citation>
    <scope>NUCLEOTIDE SEQUENCE</scope>
    <source>
        <strain evidence="3">MYW30-H2</strain>
    </source>
</reference>
<feature type="transmembrane region" description="Helical" evidence="1">
    <location>
        <begin position="117"/>
        <end position="137"/>
    </location>
</feature>
<organism evidence="3 4">
    <name type="scientific">Fodinisporobacter ferrooxydans</name>
    <dbReference type="NCBI Taxonomy" id="2901836"/>
    <lineage>
        <taxon>Bacteria</taxon>
        <taxon>Bacillati</taxon>
        <taxon>Bacillota</taxon>
        <taxon>Bacilli</taxon>
        <taxon>Bacillales</taxon>
        <taxon>Alicyclobacillaceae</taxon>
        <taxon>Fodinisporobacter</taxon>
    </lineage>
</organism>
<dbReference type="InterPro" id="IPR016174">
    <property type="entry name" value="Di-haem_cyt_TM"/>
</dbReference>
<name>A0ABY4CKI5_9BACL</name>
<feature type="transmembrane region" description="Helical" evidence="1">
    <location>
        <begin position="315"/>
        <end position="336"/>
    </location>
</feature>
<dbReference type="PROSITE" id="PS51002">
    <property type="entry name" value="CYTB_NTER"/>
    <property type="match status" value="1"/>
</dbReference>
<gene>
    <name evidence="3" type="ORF">LSG31_01135</name>
</gene>
<feature type="transmembrane region" description="Helical" evidence="1">
    <location>
        <begin position="284"/>
        <end position="303"/>
    </location>
</feature>
<dbReference type="Proteomes" id="UP000830167">
    <property type="component" value="Chromosome"/>
</dbReference>
<feature type="domain" description="Cytochrome b/b6 N-terminal region profile" evidence="2">
    <location>
        <begin position="7"/>
        <end position="210"/>
    </location>
</feature>
<feature type="transmembrane region" description="Helical" evidence="1">
    <location>
        <begin position="178"/>
        <end position="201"/>
    </location>
</feature>
<evidence type="ECO:0000313" key="4">
    <source>
        <dbReference type="Proteomes" id="UP000830167"/>
    </source>
</evidence>
<evidence type="ECO:0000256" key="1">
    <source>
        <dbReference type="SAM" id="Phobius"/>
    </source>
</evidence>
<keyword evidence="4" id="KW-1185">Reference proteome</keyword>
<protein>
    <submittedName>
        <fullName evidence="3">Cytochrome bc complex cytochrome b subunit</fullName>
    </submittedName>
</protein>